<dbReference type="InterPro" id="IPR036388">
    <property type="entry name" value="WH-like_DNA-bd_sf"/>
</dbReference>
<dbReference type="PROSITE" id="PS50039">
    <property type="entry name" value="FORK_HEAD_3"/>
    <property type="match status" value="1"/>
</dbReference>
<keyword evidence="1 2" id="KW-0238">DNA-binding</keyword>
<keyword evidence="6" id="KW-1185">Reference proteome</keyword>
<comment type="caution">
    <text evidence="5">The sequence shown here is derived from an EMBL/GenBank/DDBJ whole genome shotgun (WGS) entry which is preliminary data.</text>
</comment>
<dbReference type="Proteomes" id="UP001208570">
    <property type="component" value="Unassembled WGS sequence"/>
</dbReference>
<dbReference type="GO" id="GO:0009653">
    <property type="term" value="P:anatomical structure morphogenesis"/>
    <property type="evidence" value="ECO:0007669"/>
    <property type="project" value="TreeGrafter"/>
</dbReference>
<dbReference type="Pfam" id="PF00250">
    <property type="entry name" value="Forkhead"/>
    <property type="match status" value="1"/>
</dbReference>
<dbReference type="GO" id="GO:0030154">
    <property type="term" value="P:cell differentiation"/>
    <property type="evidence" value="ECO:0007669"/>
    <property type="project" value="TreeGrafter"/>
</dbReference>
<dbReference type="InterPro" id="IPR036390">
    <property type="entry name" value="WH_DNA-bd_sf"/>
</dbReference>
<dbReference type="PANTHER" id="PTHR11829:SF343">
    <property type="entry name" value="FORK-HEAD DOMAIN-CONTAINING PROTEIN"/>
    <property type="match status" value="1"/>
</dbReference>
<gene>
    <name evidence="5" type="ORF">LSH36_859g02068</name>
</gene>
<feature type="domain" description="Fork-head" evidence="4">
    <location>
        <begin position="19"/>
        <end position="110"/>
    </location>
</feature>
<name>A0AAD9MRZ7_9ANNE</name>
<comment type="subcellular location">
    <subcellularLocation>
        <location evidence="2">Nucleus</location>
    </subcellularLocation>
</comment>
<dbReference type="Gene3D" id="1.10.10.10">
    <property type="entry name" value="Winged helix-like DNA-binding domain superfamily/Winged helix DNA-binding domain"/>
    <property type="match status" value="1"/>
</dbReference>
<dbReference type="PANTHER" id="PTHR11829">
    <property type="entry name" value="FORKHEAD BOX PROTEIN"/>
    <property type="match status" value="1"/>
</dbReference>
<dbReference type="PRINTS" id="PR00053">
    <property type="entry name" value="FORKHEAD"/>
</dbReference>
<reference evidence="5" key="1">
    <citation type="journal article" date="2023" name="Mol. Biol. Evol.">
        <title>Third-Generation Sequencing Reveals the Adaptive Role of the Epigenome in Three Deep-Sea Polychaetes.</title>
        <authorList>
            <person name="Perez M."/>
            <person name="Aroh O."/>
            <person name="Sun Y."/>
            <person name="Lan Y."/>
            <person name="Juniper S.K."/>
            <person name="Young C.R."/>
            <person name="Angers B."/>
            <person name="Qian P.Y."/>
        </authorList>
    </citation>
    <scope>NUCLEOTIDE SEQUENCE</scope>
    <source>
        <strain evidence="5">P08H-3</strain>
    </source>
</reference>
<dbReference type="GO" id="GO:0005634">
    <property type="term" value="C:nucleus"/>
    <property type="evidence" value="ECO:0007669"/>
    <property type="project" value="UniProtKB-SubCell"/>
</dbReference>
<proteinExistence type="predicted"/>
<accession>A0AAD9MRZ7</accession>
<dbReference type="PROSITE" id="PS00657">
    <property type="entry name" value="FORK_HEAD_1"/>
    <property type="match status" value="1"/>
</dbReference>
<sequence>MRQRQISVTLKRRTLANGRPPYSYIALICMAISSNDNKRANLRQMIHYIEKNFAYYRSDQRWHGTLRHHLSFNDCFIKCRRRSGERLCQWTVNPDYCDMFDNGSFLRRRYRTKKGGNNDRRQRANNIKETQQDGGATNKSSSSLPSVVNSNSQQCDCR</sequence>
<evidence type="ECO:0000256" key="2">
    <source>
        <dbReference type="PROSITE-ProRule" id="PRU00089"/>
    </source>
</evidence>
<evidence type="ECO:0000313" key="6">
    <source>
        <dbReference type="Proteomes" id="UP001208570"/>
    </source>
</evidence>
<dbReference type="GO" id="GO:0000978">
    <property type="term" value="F:RNA polymerase II cis-regulatory region sequence-specific DNA binding"/>
    <property type="evidence" value="ECO:0007669"/>
    <property type="project" value="TreeGrafter"/>
</dbReference>
<dbReference type="InterPro" id="IPR001766">
    <property type="entry name" value="Fork_head_dom"/>
</dbReference>
<evidence type="ECO:0000313" key="5">
    <source>
        <dbReference type="EMBL" id="KAK2143260.1"/>
    </source>
</evidence>
<keyword evidence="2" id="KW-0539">Nucleus</keyword>
<dbReference type="InterPro" id="IPR050211">
    <property type="entry name" value="FOX_domain-containing"/>
</dbReference>
<protein>
    <recommendedName>
        <fullName evidence="4">Fork-head domain-containing protein</fullName>
    </recommendedName>
</protein>
<evidence type="ECO:0000256" key="3">
    <source>
        <dbReference type="SAM" id="MobiDB-lite"/>
    </source>
</evidence>
<dbReference type="GO" id="GO:0000981">
    <property type="term" value="F:DNA-binding transcription factor activity, RNA polymerase II-specific"/>
    <property type="evidence" value="ECO:0007669"/>
    <property type="project" value="TreeGrafter"/>
</dbReference>
<dbReference type="AlphaFoldDB" id="A0AAD9MRZ7"/>
<feature type="DNA-binding region" description="Fork-head" evidence="2">
    <location>
        <begin position="19"/>
        <end position="110"/>
    </location>
</feature>
<organism evidence="5 6">
    <name type="scientific">Paralvinella palmiformis</name>
    <dbReference type="NCBI Taxonomy" id="53620"/>
    <lineage>
        <taxon>Eukaryota</taxon>
        <taxon>Metazoa</taxon>
        <taxon>Spiralia</taxon>
        <taxon>Lophotrochozoa</taxon>
        <taxon>Annelida</taxon>
        <taxon>Polychaeta</taxon>
        <taxon>Sedentaria</taxon>
        <taxon>Canalipalpata</taxon>
        <taxon>Terebellida</taxon>
        <taxon>Terebelliformia</taxon>
        <taxon>Alvinellidae</taxon>
        <taxon>Paralvinella</taxon>
    </lineage>
</organism>
<feature type="compositionally biased region" description="Polar residues" evidence="3">
    <location>
        <begin position="124"/>
        <end position="139"/>
    </location>
</feature>
<feature type="region of interest" description="Disordered" evidence="3">
    <location>
        <begin position="111"/>
        <end position="158"/>
    </location>
</feature>
<evidence type="ECO:0000256" key="1">
    <source>
        <dbReference type="ARBA" id="ARBA00023125"/>
    </source>
</evidence>
<feature type="compositionally biased region" description="Low complexity" evidence="3">
    <location>
        <begin position="140"/>
        <end position="152"/>
    </location>
</feature>
<dbReference type="SMART" id="SM00339">
    <property type="entry name" value="FH"/>
    <property type="match status" value="1"/>
</dbReference>
<dbReference type="SUPFAM" id="SSF46785">
    <property type="entry name" value="Winged helix' DNA-binding domain"/>
    <property type="match status" value="1"/>
</dbReference>
<dbReference type="EMBL" id="JAODUP010000859">
    <property type="protein sequence ID" value="KAK2143260.1"/>
    <property type="molecule type" value="Genomic_DNA"/>
</dbReference>
<dbReference type="InterPro" id="IPR018122">
    <property type="entry name" value="TF_fork_head_CS_1"/>
</dbReference>
<evidence type="ECO:0000259" key="4">
    <source>
        <dbReference type="PROSITE" id="PS50039"/>
    </source>
</evidence>